<dbReference type="InterPro" id="IPR036165">
    <property type="entry name" value="YefM-like_sf"/>
</dbReference>
<evidence type="ECO:0000256" key="1">
    <source>
        <dbReference type="ARBA" id="ARBA00009981"/>
    </source>
</evidence>
<dbReference type="InterPro" id="IPR006442">
    <property type="entry name" value="Antitoxin_Phd/YefM"/>
</dbReference>
<protein>
    <recommendedName>
        <fullName evidence="2">Antitoxin</fullName>
    </recommendedName>
</protein>
<name>A0A084SEY5_9BACT</name>
<gene>
    <name evidence="3" type="ORF">Q664_50560</name>
</gene>
<reference evidence="3 4" key="1">
    <citation type="submission" date="2014-07" db="EMBL/GenBank/DDBJ databases">
        <title>Draft Genome Sequence of Gephyronic Acid Producer, Cystobacter violaceus Strain Cb vi76.</title>
        <authorList>
            <person name="Stevens D.C."/>
            <person name="Young J."/>
            <person name="Carmichael R."/>
            <person name="Tan J."/>
            <person name="Taylor R.E."/>
        </authorList>
    </citation>
    <scope>NUCLEOTIDE SEQUENCE [LARGE SCALE GENOMIC DNA]</scope>
    <source>
        <strain evidence="3 4">Cb vi76</strain>
    </source>
</reference>
<dbReference type="Gene3D" id="3.40.1620.10">
    <property type="entry name" value="YefM-like domain"/>
    <property type="match status" value="1"/>
</dbReference>
<dbReference type="PANTHER" id="PTHR33713:SF6">
    <property type="entry name" value="ANTITOXIN YEFM"/>
    <property type="match status" value="1"/>
</dbReference>
<evidence type="ECO:0000256" key="2">
    <source>
        <dbReference type="RuleBase" id="RU362080"/>
    </source>
</evidence>
<evidence type="ECO:0000313" key="4">
    <source>
        <dbReference type="Proteomes" id="UP000028547"/>
    </source>
</evidence>
<dbReference type="PANTHER" id="PTHR33713">
    <property type="entry name" value="ANTITOXIN YAFN-RELATED"/>
    <property type="match status" value="1"/>
</dbReference>
<dbReference type="Pfam" id="PF02604">
    <property type="entry name" value="PhdYeFM_antitox"/>
    <property type="match status" value="1"/>
</dbReference>
<proteinExistence type="inferred from homology"/>
<dbReference type="Proteomes" id="UP000028547">
    <property type="component" value="Unassembled WGS sequence"/>
</dbReference>
<evidence type="ECO:0000313" key="3">
    <source>
        <dbReference type="EMBL" id="KFA87020.1"/>
    </source>
</evidence>
<comment type="similarity">
    <text evidence="1 2">Belongs to the phD/YefM antitoxin family.</text>
</comment>
<dbReference type="AlphaFoldDB" id="A0A084SEY5"/>
<organism evidence="3 4">
    <name type="scientific">Archangium violaceum Cb vi76</name>
    <dbReference type="NCBI Taxonomy" id="1406225"/>
    <lineage>
        <taxon>Bacteria</taxon>
        <taxon>Pseudomonadati</taxon>
        <taxon>Myxococcota</taxon>
        <taxon>Myxococcia</taxon>
        <taxon>Myxococcales</taxon>
        <taxon>Cystobacterineae</taxon>
        <taxon>Archangiaceae</taxon>
        <taxon>Archangium</taxon>
    </lineage>
</organism>
<comment type="function">
    <text evidence="2">Antitoxin component of a type II toxin-antitoxin (TA) system.</text>
</comment>
<dbReference type="SUPFAM" id="SSF143120">
    <property type="entry name" value="YefM-like"/>
    <property type="match status" value="1"/>
</dbReference>
<comment type="caution">
    <text evidence="3">The sequence shown here is derived from an EMBL/GenBank/DDBJ whole genome shotgun (WGS) entry which is preliminary data.</text>
</comment>
<sequence length="97" mass="10812">MRPLRVSDDIVPVSDFKAQASEWLRRIGESGQPLVITQNGKPAGVLLSPQSFDSLMDRARFVAAVEEGLEDAEAGRVHSHEAVVAEMKKRYRKPEPR</sequence>
<dbReference type="InterPro" id="IPR051405">
    <property type="entry name" value="phD/YefM_antitoxin"/>
</dbReference>
<dbReference type="EMBL" id="JPMI01000403">
    <property type="protein sequence ID" value="KFA87020.1"/>
    <property type="molecule type" value="Genomic_DNA"/>
</dbReference>
<accession>A0A084SEY5</accession>
<dbReference type="NCBIfam" id="TIGR01552">
    <property type="entry name" value="phd_fam"/>
    <property type="match status" value="1"/>
</dbReference>
<dbReference type="RefSeq" id="WP_043413767.1">
    <property type="nucleotide sequence ID" value="NZ_JPMI01000403.1"/>
</dbReference>